<dbReference type="Pfam" id="PF26217">
    <property type="entry name" value="GDPGP1_N"/>
    <property type="match status" value="1"/>
</dbReference>
<dbReference type="OrthoDB" id="417175at2759"/>
<dbReference type="EMBL" id="KK119638">
    <property type="protein sequence ID" value="KFM76272.1"/>
    <property type="molecule type" value="Genomic_DNA"/>
</dbReference>
<proteinExistence type="predicted"/>
<dbReference type="GO" id="GO:0016787">
    <property type="term" value="F:hydrolase activity"/>
    <property type="evidence" value="ECO:0007669"/>
    <property type="project" value="UniProtKB-KW"/>
</dbReference>
<feature type="non-terminal residue" evidence="2">
    <location>
        <position position="238"/>
    </location>
</feature>
<dbReference type="InterPro" id="IPR058866">
    <property type="entry name" value="GDPGP1_N"/>
</dbReference>
<dbReference type="GO" id="GO:0005085">
    <property type="term" value="F:guanyl-nucleotide exchange factor activity"/>
    <property type="evidence" value="ECO:0007669"/>
    <property type="project" value="UniProtKB-KW"/>
</dbReference>
<name>A0A087UFY3_STEMI</name>
<organism evidence="2 3">
    <name type="scientific">Stegodyphus mimosarum</name>
    <name type="common">African social velvet spider</name>
    <dbReference type="NCBI Taxonomy" id="407821"/>
    <lineage>
        <taxon>Eukaryota</taxon>
        <taxon>Metazoa</taxon>
        <taxon>Ecdysozoa</taxon>
        <taxon>Arthropoda</taxon>
        <taxon>Chelicerata</taxon>
        <taxon>Arachnida</taxon>
        <taxon>Araneae</taxon>
        <taxon>Araneomorphae</taxon>
        <taxon>Entelegynae</taxon>
        <taxon>Eresoidea</taxon>
        <taxon>Eresidae</taxon>
        <taxon>Stegodyphus</taxon>
    </lineage>
</organism>
<dbReference type="PANTHER" id="PTHR20884:SF8">
    <property type="entry name" value="GDP-D-GLUCOSE PHOSPHORYLASE 1"/>
    <property type="match status" value="1"/>
</dbReference>
<gene>
    <name evidence="2" type="ORF">X975_20518</name>
</gene>
<dbReference type="Proteomes" id="UP000054359">
    <property type="component" value="Unassembled WGS sequence"/>
</dbReference>
<evidence type="ECO:0000259" key="1">
    <source>
        <dbReference type="Pfam" id="PF26217"/>
    </source>
</evidence>
<dbReference type="GO" id="GO:0080048">
    <property type="term" value="F:GDP-D-glucose phosphorylase activity"/>
    <property type="evidence" value="ECO:0007669"/>
    <property type="project" value="UniProtKB-EC"/>
</dbReference>
<feature type="domain" description="GDPGP1-like N-terminal" evidence="1">
    <location>
        <begin position="28"/>
        <end position="192"/>
    </location>
</feature>
<dbReference type="GO" id="GO:0005737">
    <property type="term" value="C:cytoplasm"/>
    <property type="evidence" value="ECO:0007669"/>
    <property type="project" value="UniProtKB-SubCell"/>
</dbReference>
<accession>A0A087UFY3</accession>
<dbReference type="PANTHER" id="PTHR20884">
    <property type="entry name" value="GDP-D-GLUCOSE PHOSPHORYLASE 1"/>
    <property type="match status" value="1"/>
</dbReference>
<evidence type="ECO:0000313" key="3">
    <source>
        <dbReference type="Proteomes" id="UP000054359"/>
    </source>
</evidence>
<dbReference type="OMA" id="WRMLLEY"/>
<dbReference type="AlphaFoldDB" id="A0A087UFY3"/>
<dbReference type="GO" id="GO:0000166">
    <property type="term" value="F:nucleotide binding"/>
    <property type="evidence" value="ECO:0007669"/>
    <property type="project" value="UniProtKB-KW"/>
</dbReference>
<reference evidence="2 3" key="1">
    <citation type="submission" date="2013-11" db="EMBL/GenBank/DDBJ databases">
        <title>Genome sequencing of Stegodyphus mimosarum.</title>
        <authorList>
            <person name="Bechsgaard J."/>
        </authorList>
    </citation>
    <scope>NUCLEOTIDE SEQUENCE [LARGE SCALE GENOMIC DNA]</scope>
</reference>
<keyword evidence="3" id="KW-1185">Reference proteome</keyword>
<dbReference type="InterPro" id="IPR026506">
    <property type="entry name" value="GDPGP"/>
</dbReference>
<dbReference type="STRING" id="407821.A0A087UFY3"/>
<protein>
    <recommendedName>
        <fullName evidence="1">GDPGP1-like N-terminal domain-containing protein</fullName>
    </recommendedName>
</protein>
<sequence>METKFCTVHSYSSDQFAVHTHLGKKSQFDLDLELHWQDCMRKGFFRYGLDDIQTKCLTGRYGFITQLNIKRAVERRKPQFVSDVIMPFDAEIFNFTKVKKKEILFQLNPLDRKNDQTLNNEKSVLIINVSPLEYCHSLLVPGIENCYPQVLTLNGLRLAIEMMMISYNPSLKIGFNSLGAYASVNHLHFHVYYLPKRLFIQHAPVVCLMRECYVLKCFPSEGFVFQLLEKENIEIVAR</sequence>
<evidence type="ECO:0000313" key="2">
    <source>
        <dbReference type="EMBL" id="KFM76272.1"/>
    </source>
</evidence>
<dbReference type="GO" id="GO:0006006">
    <property type="term" value="P:glucose metabolic process"/>
    <property type="evidence" value="ECO:0007669"/>
    <property type="project" value="TreeGrafter"/>
</dbReference>